<dbReference type="AlphaFoldDB" id="A0A9D4ZCY7"/>
<dbReference type="OrthoDB" id="185373at2759"/>
<feature type="repeat" description="PPR" evidence="3">
    <location>
        <begin position="262"/>
        <end position="296"/>
    </location>
</feature>
<gene>
    <name evidence="5" type="ORF">GOP47_0013209</name>
    <name evidence="6" type="ORF">GOP47_0014003</name>
</gene>
<comment type="similarity">
    <text evidence="1">Belongs to the PPR family. P subfamily.</text>
</comment>
<dbReference type="PROSITE" id="PS51375">
    <property type="entry name" value="PPR"/>
    <property type="match status" value="3"/>
</dbReference>
<dbReference type="PANTHER" id="PTHR47874:SF4">
    <property type="entry name" value="EXPRESSED PROTEIN"/>
    <property type="match status" value="1"/>
</dbReference>
<feature type="repeat" description="PPR" evidence="3">
    <location>
        <begin position="227"/>
        <end position="261"/>
    </location>
</feature>
<evidence type="ECO:0000313" key="7">
    <source>
        <dbReference type="Proteomes" id="UP000886520"/>
    </source>
</evidence>
<dbReference type="EMBL" id="JABFUD020000013">
    <property type="protein sequence ID" value="KAI5070958.1"/>
    <property type="molecule type" value="Genomic_DNA"/>
</dbReference>
<evidence type="ECO:0000256" key="2">
    <source>
        <dbReference type="ARBA" id="ARBA00022737"/>
    </source>
</evidence>
<dbReference type="InterPro" id="IPR044179">
    <property type="entry name" value="PPR5-like"/>
</dbReference>
<evidence type="ECO:0000256" key="3">
    <source>
        <dbReference type="PROSITE-ProRule" id="PRU00708"/>
    </source>
</evidence>
<evidence type="ECO:0008006" key="8">
    <source>
        <dbReference type="Google" id="ProtNLM"/>
    </source>
</evidence>
<proteinExistence type="inferred from homology"/>
<sequence>MFALRKLVHQISPALAKARSKFDFPTPLYVRSSFVSGASPSPRSPPLPGTGSPVKQDSTCLSEEVATVFSDLVQSMVPDAPSRKALFDLKRSLPSAQHPSDFASAISRHSALFLKPHSWLFFLEILGHGSNPAHAIQAFEWKMVQPNVDFTPQEYALVIRVAGKLGMLEKVKALYHGMPSRGVQRTIDVENAYMYAHTYDSVQNDCVEALKLFKCLRDGTDGIAKPNLTSFNIAMSCYSKLRHLQYLEKTFDELIGAGCSPSVQTYNCLMLAYRRLGFWWRVEEIFGLMQSASLKPNALTFRTLVRGYAASGLLDRMEKAHEAMLNHGYPLTATTAEAVIAAYKKAGELAKMERILFSMKARCSQRNMLKIMLSSHACNGKIDNMEVMVYKMMKSGDIPFSPQLAEIIVKAYFRNGEHEKIKTFVEAAQACEWNLNRSFFNTLIYLYAQNVDYVKMKWYFEKMVTARCRPNCGTFHIMHRAYSKGNMHKAAQDVLIGMRAMGLS</sequence>
<dbReference type="InterPro" id="IPR011990">
    <property type="entry name" value="TPR-like_helical_dom_sf"/>
</dbReference>
<dbReference type="Pfam" id="PF01535">
    <property type="entry name" value="PPR"/>
    <property type="match status" value="4"/>
</dbReference>
<dbReference type="PANTHER" id="PTHR47874">
    <property type="entry name" value="EXPRESSED PROTEIN"/>
    <property type="match status" value="1"/>
</dbReference>
<feature type="region of interest" description="Disordered" evidence="4">
    <location>
        <begin position="35"/>
        <end position="57"/>
    </location>
</feature>
<dbReference type="NCBIfam" id="TIGR00756">
    <property type="entry name" value="PPR"/>
    <property type="match status" value="2"/>
</dbReference>
<keyword evidence="7" id="KW-1185">Reference proteome</keyword>
<organism evidence="5 7">
    <name type="scientific">Adiantum capillus-veneris</name>
    <name type="common">Maidenhair fern</name>
    <dbReference type="NCBI Taxonomy" id="13818"/>
    <lineage>
        <taxon>Eukaryota</taxon>
        <taxon>Viridiplantae</taxon>
        <taxon>Streptophyta</taxon>
        <taxon>Embryophyta</taxon>
        <taxon>Tracheophyta</taxon>
        <taxon>Polypodiopsida</taxon>
        <taxon>Polypodiidae</taxon>
        <taxon>Polypodiales</taxon>
        <taxon>Pteridineae</taxon>
        <taxon>Pteridaceae</taxon>
        <taxon>Vittarioideae</taxon>
        <taxon>Adiantum</taxon>
    </lineage>
</organism>
<evidence type="ECO:0000313" key="6">
    <source>
        <dbReference type="EMBL" id="KAI5071752.1"/>
    </source>
</evidence>
<dbReference type="InterPro" id="IPR002885">
    <property type="entry name" value="PPR_rpt"/>
</dbReference>
<dbReference type="EMBL" id="JABFUD020000013">
    <property type="protein sequence ID" value="KAI5071752.1"/>
    <property type="molecule type" value="Genomic_DNA"/>
</dbReference>
<accession>A0A9D4ZCY7</accession>
<name>A0A9D4ZCY7_ADICA</name>
<evidence type="ECO:0000313" key="5">
    <source>
        <dbReference type="EMBL" id="KAI5070958.1"/>
    </source>
</evidence>
<dbReference type="Proteomes" id="UP000886520">
    <property type="component" value="Chromosome 13"/>
</dbReference>
<dbReference type="Pfam" id="PF13812">
    <property type="entry name" value="PPR_3"/>
    <property type="match status" value="1"/>
</dbReference>
<comment type="caution">
    <text evidence="5">The sequence shown here is derived from an EMBL/GenBank/DDBJ whole genome shotgun (WGS) entry which is preliminary data.</text>
</comment>
<evidence type="ECO:0000256" key="4">
    <source>
        <dbReference type="SAM" id="MobiDB-lite"/>
    </source>
</evidence>
<keyword evidence="2" id="KW-0677">Repeat</keyword>
<reference evidence="5" key="1">
    <citation type="submission" date="2021-01" db="EMBL/GenBank/DDBJ databases">
        <title>Adiantum capillus-veneris genome.</title>
        <authorList>
            <person name="Fang Y."/>
            <person name="Liao Q."/>
        </authorList>
    </citation>
    <scope>NUCLEOTIDE SEQUENCE</scope>
    <source>
        <strain evidence="5">H3</strain>
        <tissue evidence="5">Leaf</tissue>
    </source>
</reference>
<feature type="repeat" description="PPR" evidence="3">
    <location>
        <begin position="297"/>
        <end position="331"/>
    </location>
</feature>
<dbReference type="GO" id="GO:0003729">
    <property type="term" value="F:mRNA binding"/>
    <property type="evidence" value="ECO:0007669"/>
    <property type="project" value="InterPro"/>
</dbReference>
<protein>
    <recommendedName>
        <fullName evidence="8">Pentatricopeptide repeat-containing protein</fullName>
    </recommendedName>
</protein>
<dbReference type="Gene3D" id="1.25.40.10">
    <property type="entry name" value="Tetratricopeptide repeat domain"/>
    <property type="match status" value="3"/>
</dbReference>
<evidence type="ECO:0000256" key="1">
    <source>
        <dbReference type="ARBA" id="ARBA00007626"/>
    </source>
</evidence>